<evidence type="ECO:0000256" key="1">
    <source>
        <dbReference type="SAM" id="Phobius"/>
    </source>
</evidence>
<feature type="transmembrane region" description="Helical" evidence="1">
    <location>
        <begin position="47"/>
        <end position="69"/>
    </location>
</feature>
<dbReference type="Proteomes" id="UP000236725">
    <property type="component" value="Unassembled WGS sequence"/>
</dbReference>
<dbReference type="EMBL" id="FNVS01000010">
    <property type="protein sequence ID" value="SEF95321.1"/>
    <property type="molecule type" value="Genomic_DNA"/>
</dbReference>
<keyword evidence="3" id="KW-1185">Reference proteome</keyword>
<keyword evidence="1" id="KW-0472">Membrane</keyword>
<gene>
    <name evidence="2" type="ORF">SAMN05444001_11085</name>
</gene>
<comment type="caution">
    <text evidence="2">The sequence shown here is derived from an EMBL/GenBank/DDBJ whole genome shotgun (WGS) entry which is preliminary data.</text>
</comment>
<dbReference type="RefSeq" id="WP_103983538.1">
    <property type="nucleotide sequence ID" value="NZ_FNVS01000010.1"/>
</dbReference>
<keyword evidence="1" id="KW-1133">Transmembrane helix</keyword>
<evidence type="ECO:0000313" key="2">
    <source>
        <dbReference type="EMBL" id="SEF95321.1"/>
    </source>
</evidence>
<dbReference type="AlphaFoldDB" id="A0A8G2F594"/>
<proteinExistence type="predicted"/>
<feature type="transmembrane region" description="Helical" evidence="1">
    <location>
        <begin position="21"/>
        <end position="41"/>
    </location>
</feature>
<accession>A0A8G2F594</accession>
<keyword evidence="1" id="KW-0812">Transmembrane</keyword>
<organism evidence="2 3">
    <name type="scientific">Parabacteroides chinchillae</name>
    <dbReference type="NCBI Taxonomy" id="871327"/>
    <lineage>
        <taxon>Bacteria</taxon>
        <taxon>Pseudomonadati</taxon>
        <taxon>Bacteroidota</taxon>
        <taxon>Bacteroidia</taxon>
        <taxon>Bacteroidales</taxon>
        <taxon>Tannerellaceae</taxon>
        <taxon>Parabacteroides</taxon>
    </lineage>
</organism>
<protein>
    <submittedName>
        <fullName evidence="2">Uncharacterized protein</fullName>
    </submittedName>
</protein>
<name>A0A8G2F594_9BACT</name>
<sequence>MKAGQYIVQTLRRLATALLRAIIGTILWAGASAIGIAGEVICGVFRIVLGVFVTLVSIIAFFGFIVWLLTI</sequence>
<reference evidence="2 3" key="1">
    <citation type="submission" date="2016-10" db="EMBL/GenBank/DDBJ databases">
        <authorList>
            <person name="Varghese N."/>
            <person name="Submissions S."/>
        </authorList>
    </citation>
    <scope>NUCLEOTIDE SEQUENCE [LARGE SCALE GENOMIC DNA]</scope>
    <source>
        <strain evidence="2 3">DSM 29073</strain>
    </source>
</reference>
<evidence type="ECO:0000313" key="3">
    <source>
        <dbReference type="Proteomes" id="UP000236725"/>
    </source>
</evidence>